<evidence type="ECO:0000259" key="5">
    <source>
        <dbReference type="Pfam" id="PF00496"/>
    </source>
</evidence>
<keyword evidence="3" id="KW-0732">Signal</keyword>
<proteinExistence type="inferred from homology"/>
<dbReference type="GO" id="GO:0043190">
    <property type="term" value="C:ATP-binding cassette (ABC) transporter complex"/>
    <property type="evidence" value="ECO:0007669"/>
    <property type="project" value="InterPro"/>
</dbReference>
<dbReference type="EMBL" id="RKHQ01000001">
    <property type="protein sequence ID" value="ROR96533.1"/>
    <property type="molecule type" value="Genomic_DNA"/>
</dbReference>
<dbReference type="PANTHER" id="PTHR30290">
    <property type="entry name" value="PERIPLASMIC BINDING COMPONENT OF ABC TRANSPORTER"/>
    <property type="match status" value="1"/>
</dbReference>
<dbReference type="CDD" id="cd08492">
    <property type="entry name" value="PBP2_NikA_DppA_OppA_like_15"/>
    <property type="match status" value="1"/>
</dbReference>
<evidence type="ECO:0000256" key="2">
    <source>
        <dbReference type="ARBA" id="ARBA00022448"/>
    </source>
</evidence>
<dbReference type="Gene3D" id="3.40.190.10">
    <property type="entry name" value="Periplasmic binding protein-like II"/>
    <property type="match status" value="1"/>
</dbReference>
<evidence type="ECO:0000256" key="1">
    <source>
        <dbReference type="ARBA" id="ARBA00005695"/>
    </source>
</evidence>
<keyword evidence="7" id="KW-1185">Reference proteome</keyword>
<feature type="compositionally biased region" description="Low complexity" evidence="4">
    <location>
        <begin position="39"/>
        <end position="61"/>
    </location>
</feature>
<accession>A0A3N2D9Z0</accession>
<dbReference type="GO" id="GO:0015833">
    <property type="term" value="P:peptide transport"/>
    <property type="evidence" value="ECO:0007669"/>
    <property type="project" value="TreeGrafter"/>
</dbReference>
<dbReference type="RefSeq" id="WP_170169363.1">
    <property type="nucleotide sequence ID" value="NZ_RKHQ01000001.1"/>
</dbReference>
<organism evidence="6 7">
    <name type="scientific">Salana multivorans</name>
    <dbReference type="NCBI Taxonomy" id="120377"/>
    <lineage>
        <taxon>Bacteria</taxon>
        <taxon>Bacillati</taxon>
        <taxon>Actinomycetota</taxon>
        <taxon>Actinomycetes</taxon>
        <taxon>Micrococcales</taxon>
        <taxon>Beutenbergiaceae</taxon>
        <taxon>Salana</taxon>
    </lineage>
</organism>
<evidence type="ECO:0000256" key="4">
    <source>
        <dbReference type="SAM" id="MobiDB-lite"/>
    </source>
</evidence>
<dbReference type="PIRSF" id="PIRSF002741">
    <property type="entry name" value="MppA"/>
    <property type="match status" value="1"/>
</dbReference>
<comment type="caution">
    <text evidence="6">The sequence shown here is derived from an EMBL/GenBank/DDBJ whole genome shotgun (WGS) entry which is preliminary data.</text>
</comment>
<feature type="domain" description="Solute-binding protein family 5" evidence="5">
    <location>
        <begin position="110"/>
        <end position="484"/>
    </location>
</feature>
<evidence type="ECO:0000313" key="6">
    <source>
        <dbReference type="EMBL" id="ROR96533.1"/>
    </source>
</evidence>
<dbReference type="InterPro" id="IPR030678">
    <property type="entry name" value="Peptide/Ni-bd"/>
</dbReference>
<dbReference type="GO" id="GO:0042597">
    <property type="term" value="C:periplasmic space"/>
    <property type="evidence" value="ECO:0007669"/>
    <property type="project" value="UniProtKB-ARBA"/>
</dbReference>
<dbReference type="Gene3D" id="3.10.105.10">
    <property type="entry name" value="Dipeptide-binding Protein, Domain 3"/>
    <property type="match status" value="1"/>
</dbReference>
<dbReference type="PANTHER" id="PTHR30290:SF9">
    <property type="entry name" value="OLIGOPEPTIDE-BINDING PROTEIN APPA"/>
    <property type="match status" value="1"/>
</dbReference>
<evidence type="ECO:0000313" key="7">
    <source>
        <dbReference type="Proteomes" id="UP000275356"/>
    </source>
</evidence>
<feature type="region of interest" description="Disordered" evidence="4">
    <location>
        <begin position="36"/>
        <end position="66"/>
    </location>
</feature>
<dbReference type="PROSITE" id="PS51257">
    <property type="entry name" value="PROKAR_LIPOPROTEIN"/>
    <property type="match status" value="1"/>
</dbReference>
<reference evidence="6 7" key="1">
    <citation type="submission" date="2018-11" db="EMBL/GenBank/DDBJ databases">
        <title>Sequencing the genomes of 1000 actinobacteria strains.</title>
        <authorList>
            <person name="Klenk H.-P."/>
        </authorList>
    </citation>
    <scope>NUCLEOTIDE SEQUENCE [LARGE SCALE GENOMIC DNA]</scope>
    <source>
        <strain evidence="6 7">DSM 13521</strain>
    </source>
</reference>
<dbReference type="Proteomes" id="UP000275356">
    <property type="component" value="Unassembled WGS sequence"/>
</dbReference>
<keyword evidence="2" id="KW-0813">Transport</keyword>
<dbReference type="InterPro" id="IPR000914">
    <property type="entry name" value="SBP_5_dom"/>
</dbReference>
<dbReference type="AlphaFoldDB" id="A0A3N2D9Z0"/>
<dbReference type="SUPFAM" id="SSF53850">
    <property type="entry name" value="Periplasmic binding protein-like II"/>
    <property type="match status" value="1"/>
</dbReference>
<dbReference type="InterPro" id="IPR039424">
    <property type="entry name" value="SBP_5"/>
</dbReference>
<protein>
    <submittedName>
        <fullName evidence="6">Peptide/nickel transport system substrate-binding protein</fullName>
    </submittedName>
</protein>
<dbReference type="Pfam" id="PF00496">
    <property type="entry name" value="SBP_bac_5"/>
    <property type="match status" value="1"/>
</dbReference>
<gene>
    <name evidence="6" type="ORF">EDD28_1118</name>
</gene>
<name>A0A3N2D9Z0_9MICO</name>
<comment type="similarity">
    <text evidence="1">Belongs to the bacterial solute-binding protein 5 family.</text>
</comment>
<evidence type="ECO:0000256" key="3">
    <source>
        <dbReference type="ARBA" id="ARBA00022729"/>
    </source>
</evidence>
<dbReference type="GO" id="GO:1904680">
    <property type="term" value="F:peptide transmembrane transporter activity"/>
    <property type="evidence" value="ECO:0007669"/>
    <property type="project" value="TreeGrafter"/>
</dbReference>
<sequence>MSRSTRPLLPGRSLGGLALLTAATLVLGACGSGTGSAGAGASDDPSAATSSSAGSESPSAGTPVEGGDLVWALETEPLTLNAQTSGQNKAKVLLRNLFDSYLYKNADGTYDPWLAESYAYDADQTELTLVLRDGVTFSDGDQLDAAAVVANLTHARETEGYSSAAVFALRNVTGISASDERTVVIELGEPDAFLLDYLASLNGAPVSPTSLETAGNLAAGGLDVAGAGPFVLESYTPGQDVVLTSRADYDWAPEAADHSGPAYLDTVTFRFLGEAATRTGALTAGQVDLIDGVQSVDVPLFEDSADFTYQRVLNNGLPFGYYFNVSQPPLDDIRVRQAFIAGVDLDAVLQGVHHGQVERALAPVSSVSPFVDPTVADAYATDVDAANALLDEAGWTERDADGYRVKDGQRLTIIDYAAAPYLRDNRELLGQAISANLKDNVGIDFQFLPVDAGTASEKADANEYGIFDNSRGDADSGQPLIFLYGTDATLARGKYNDAALDELLARGAATNDVAERTEIYHEAQQHIATNAYSLPIYVPQDSVATLVGVHGVRIDEAGGVLGSAYDIWKES</sequence>